<organism evidence="1 2">
    <name type="scientific">Pseudocercospora eumusae</name>
    <dbReference type="NCBI Taxonomy" id="321146"/>
    <lineage>
        <taxon>Eukaryota</taxon>
        <taxon>Fungi</taxon>
        <taxon>Dikarya</taxon>
        <taxon>Ascomycota</taxon>
        <taxon>Pezizomycotina</taxon>
        <taxon>Dothideomycetes</taxon>
        <taxon>Dothideomycetidae</taxon>
        <taxon>Mycosphaerellales</taxon>
        <taxon>Mycosphaerellaceae</taxon>
        <taxon>Pseudocercospora</taxon>
    </lineage>
</organism>
<dbReference type="EMBL" id="LFZN01000010">
    <property type="protein sequence ID" value="KXT05756.1"/>
    <property type="molecule type" value="Genomic_DNA"/>
</dbReference>
<evidence type="ECO:0000313" key="2">
    <source>
        <dbReference type="Proteomes" id="UP000070133"/>
    </source>
</evidence>
<accession>A0A139HTK7</accession>
<keyword evidence="2" id="KW-1185">Reference proteome</keyword>
<evidence type="ECO:0000313" key="1">
    <source>
        <dbReference type="EMBL" id="KXT05756.1"/>
    </source>
</evidence>
<dbReference type="AlphaFoldDB" id="A0A139HTK7"/>
<comment type="caution">
    <text evidence="1">The sequence shown here is derived from an EMBL/GenBank/DDBJ whole genome shotgun (WGS) entry which is preliminary data.</text>
</comment>
<dbReference type="Proteomes" id="UP000070133">
    <property type="component" value="Unassembled WGS sequence"/>
</dbReference>
<sequence>MSYRNIAPGWYQGIEGALWPFDGDSYERWLPGTLQPIPGRGTWIANRSPFGVINPNTGVYHSMSPGWATTDAGWTGSFGPMGTYGNQAYNLRGGRYGVSMGDNWMPLNHALATFDDSYTGLYF</sequence>
<dbReference type="OrthoDB" id="10468010at2759"/>
<gene>
    <name evidence="1" type="ORF">AC578_1049</name>
</gene>
<proteinExistence type="predicted"/>
<name>A0A139HTK7_9PEZI</name>
<reference evidence="1 2" key="1">
    <citation type="submission" date="2015-07" db="EMBL/GenBank/DDBJ databases">
        <title>Comparative genomics of the Sigatoka disease complex on banana suggests a link between parallel evolutionary changes in Pseudocercospora fijiensis and Pseudocercospora eumusae and increased virulence on the banana host.</title>
        <authorList>
            <person name="Chang T.-C."/>
            <person name="Salvucci A."/>
            <person name="Crous P.W."/>
            <person name="Stergiopoulos I."/>
        </authorList>
    </citation>
    <scope>NUCLEOTIDE SEQUENCE [LARGE SCALE GENOMIC DNA]</scope>
    <source>
        <strain evidence="1 2">CBS 114824</strain>
    </source>
</reference>
<protein>
    <submittedName>
        <fullName evidence="1">Uncharacterized protein</fullName>
    </submittedName>
</protein>